<evidence type="ECO:0000256" key="1">
    <source>
        <dbReference type="ARBA" id="ARBA00023125"/>
    </source>
</evidence>
<keyword evidence="3" id="KW-1133">Transmembrane helix</keyword>
<dbReference type="InterPro" id="IPR001867">
    <property type="entry name" value="OmpR/PhoB-type_DNA-bd"/>
</dbReference>
<dbReference type="RefSeq" id="WP_220109624.1">
    <property type="nucleotide sequence ID" value="NZ_JAHZST010000006.1"/>
</dbReference>
<dbReference type="InterPro" id="IPR036388">
    <property type="entry name" value="WH-like_DNA-bd_sf"/>
</dbReference>
<dbReference type="SMART" id="SM00862">
    <property type="entry name" value="Trans_reg_C"/>
    <property type="match status" value="1"/>
</dbReference>
<organism evidence="5 6">
    <name type="scientific">Shewanella nanhaiensis</name>
    <dbReference type="NCBI Taxonomy" id="2864872"/>
    <lineage>
        <taxon>Bacteria</taxon>
        <taxon>Pseudomonadati</taxon>
        <taxon>Pseudomonadota</taxon>
        <taxon>Gammaproteobacteria</taxon>
        <taxon>Alteromonadales</taxon>
        <taxon>Shewanellaceae</taxon>
        <taxon>Shewanella</taxon>
    </lineage>
</organism>
<feature type="transmembrane region" description="Helical" evidence="3">
    <location>
        <begin position="126"/>
        <end position="146"/>
    </location>
</feature>
<gene>
    <name evidence="5" type="ORF">K0625_10365</name>
</gene>
<evidence type="ECO:0000256" key="2">
    <source>
        <dbReference type="PROSITE-ProRule" id="PRU01091"/>
    </source>
</evidence>
<dbReference type="CDD" id="cd00383">
    <property type="entry name" value="trans_reg_C"/>
    <property type="match status" value="1"/>
</dbReference>
<name>A0ABS7E405_9GAMM</name>
<dbReference type="Gene3D" id="1.10.10.10">
    <property type="entry name" value="Winged helix-like DNA-binding domain superfamily/Winged helix DNA-binding domain"/>
    <property type="match status" value="1"/>
</dbReference>
<sequence length="151" mass="17255">MLELDMLRKVIIYTNGAKVCESASLSPNEVNILSELIIYKEGCSREYLLQNCWEGKVVSANSVTVAIANIRTVAKQLGLFDLIRTKRGEGYQLSQPMRLLKSKVAIIDRAKGLIESILFDIKSNRWLFFINLSLTYVIYLLLKIYFEAWVS</sequence>
<feature type="domain" description="OmpR/PhoB-type" evidence="4">
    <location>
        <begin position="1"/>
        <end position="95"/>
    </location>
</feature>
<evidence type="ECO:0000313" key="5">
    <source>
        <dbReference type="EMBL" id="MBW8184078.1"/>
    </source>
</evidence>
<comment type="caution">
    <text evidence="5">The sequence shown here is derived from an EMBL/GenBank/DDBJ whole genome shotgun (WGS) entry which is preliminary data.</text>
</comment>
<dbReference type="PROSITE" id="PS51755">
    <property type="entry name" value="OMPR_PHOB"/>
    <property type="match status" value="1"/>
</dbReference>
<keyword evidence="3" id="KW-0472">Membrane</keyword>
<evidence type="ECO:0000259" key="4">
    <source>
        <dbReference type="PROSITE" id="PS51755"/>
    </source>
</evidence>
<accession>A0ABS7E405</accession>
<keyword evidence="6" id="KW-1185">Reference proteome</keyword>
<protein>
    <submittedName>
        <fullName evidence="5">Winged helix-turn-helix domain-containing protein</fullName>
    </submittedName>
</protein>
<evidence type="ECO:0000256" key="3">
    <source>
        <dbReference type="SAM" id="Phobius"/>
    </source>
</evidence>
<dbReference type="Pfam" id="PF00486">
    <property type="entry name" value="Trans_reg_C"/>
    <property type="match status" value="1"/>
</dbReference>
<dbReference type="SUPFAM" id="SSF46894">
    <property type="entry name" value="C-terminal effector domain of the bipartite response regulators"/>
    <property type="match status" value="1"/>
</dbReference>
<keyword evidence="3" id="KW-0812">Transmembrane</keyword>
<reference evidence="5 6" key="1">
    <citation type="submission" date="2021-07" db="EMBL/GenBank/DDBJ databases">
        <title>Shewanella sp. nov, isolated from SCS.</title>
        <authorList>
            <person name="Cao W.R."/>
        </authorList>
    </citation>
    <scope>NUCLEOTIDE SEQUENCE [LARGE SCALE GENOMIC DNA]</scope>
    <source>
        <strain evidence="5 6">NR704-98</strain>
    </source>
</reference>
<proteinExistence type="predicted"/>
<dbReference type="InterPro" id="IPR016032">
    <property type="entry name" value="Sig_transdc_resp-reg_C-effctor"/>
</dbReference>
<feature type="DNA-binding region" description="OmpR/PhoB-type" evidence="2">
    <location>
        <begin position="1"/>
        <end position="95"/>
    </location>
</feature>
<evidence type="ECO:0000313" key="6">
    <source>
        <dbReference type="Proteomes" id="UP001195963"/>
    </source>
</evidence>
<dbReference type="EMBL" id="JAHZST010000006">
    <property type="protein sequence ID" value="MBW8184078.1"/>
    <property type="molecule type" value="Genomic_DNA"/>
</dbReference>
<keyword evidence="1 2" id="KW-0238">DNA-binding</keyword>
<dbReference type="Proteomes" id="UP001195963">
    <property type="component" value="Unassembled WGS sequence"/>
</dbReference>